<name>A0A2J6TMY6_9HELO</name>
<proteinExistence type="inferred from homology"/>
<accession>A0A2J6TMY6</accession>
<dbReference type="GO" id="GO:0005739">
    <property type="term" value="C:mitochondrion"/>
    <property type="evidence" value="ECO:0007669"/>
    <property type="project" value="TreeGrafter"/>
</dbReference>
<dbReference type="Gene3D" id="3.50.50.100">
    <property type="match status" value="1"/>
</dbReference>
<evidence type="ECO:0000256" key="1">
    <source>
        <dbReference type="ARBA" id="ARBA00005272"/>
    </source>
</evidence>
<organism evidence="7 8">
    <name type="scientific">Hyaloscypha bicolor E</name>
    <dbReference type="NCBI Taxonomy" id="1095630"/>
    <lineage>
        <taxon>Eukaryota</taxon>
        <taxon>Fungi</taxon>
        <taxon>Dikarya</taxon>
        <taxon>Ascomycota</taxon>
        <taxon>Pezizomycotina</taxon>
        <taxon>Leotiomycetes</taxon>
        <taxon>Helotiales</taxon>
        <taxon>Hyaloscyphaceae</taxon>
        <taxon>Hyaloscypha</taxon>
        <taxon>Hyaloscypha bicolor</taxon>
    </lineage>
</organism>
<comment type="similarity">
    <text evidence="1">Belongs to the NADH dehydrogenase family.</text>
</comment>
<sequence>ASLPLYSPSRKREILHFIIIGGGPTGVVLAAEIDELIHGHLVKLYPELSVYDVADRMLGNFGERLSEYTMERFRRRELRICMGRHIEGFEGGGMWVKEDGVVRFGVAVWCVGNKACGLVEDLDVRKSKGGIGRVLTDSYLRVLKPGKDREVVGGVYAPGMRLILMDIRYPLRLRWRSRRGSFLRDT</sequence>
<dbReference type="GO" id="GO:0003954">
    <property type="term" value="F:NADH dehydrogenase activity"/>
    <property type="evidence" value="ECO:0007669"/>
    <property type="project" value="InterPro"/>
</dbReference>
<keyword evidence="8" id="KW-1185">Reference proteome</keyword>
<dbReference type="InterPro" id="IPR036188">
    <property type="entry name" value="FAD/NAD-bd_sf"/>
</dbReference>
<dbReference type="InterPro" id="IPR045024">
    <property type="entry name" value="NDH-2"/>
</dbReference>
<feature type="domain" description="FAD/NAD(P)-binding" evidence="6">
    <location>
        <begin position="15"/>
        <end position="145"/>
    </location>
</feature>
<keyword evidence="3" id="KW-0274">FAD</keyword>
<evidence type="ECO:0000259" key="6">
    <source>
        <dbReference type="Pfam" id="PF07992"/>
    </source>
</evidence>
<dbReference type="InParanoid" id="A0A2J6TMY6"/>
<evidence type="ECO:0000256" key="2">
    <source>
        <dbReference type="ARBA" id="ARBA00022630"/>
    </source>
</evidence>
<dbReference type="OrthoDB" id="3244603at2759"/>
<keyword evidence="4" id="KW-0560">Oxidoreductase</keyword>
<dbReference type="Pfam" id="PF07992">
    <property type="entry name" value="Pyr_redox_2"/>
    <property type="match status" value="1"/>
</dbReference>
<keyword evidence="2" id="KW-0285">Flavoprotein</keyword>
<dbReference type="PANTHER" id="PTHR43706">
    <property type="entry name" value="NADH DEHYDROGENASE"/>
    <property type="match status" value="1"/>
</dbReference>
<evidence type="ECO:0000313" key="8">
    <source>
        <dbReference type="Proteomes" id="UP000235371"/>
    </source>
</evidence>
<feature type="non-terminal residue" evidence="7">
    <location>
        <position position="1"/>
    </location>
</feature>
<evidence type="ECO:0000313" key="7">
    <source>
        <dbReference type="EMBL" id="PMD64404.1"/>
    </source>
</evidence>
<dbReference type="PANTHER" id="PTHR43706:SF17">
    <property type="entry name" value="NADH DEHYDROGENASE (EUROFUNG)"/>
    <property type="match status" value="1"/>
</dbReference>
<dbReference type="SUPFAM" id="SSF51905">
    <property type="entry name" value="FAD/NAD(P)-binding domain"/>
    <property type="match status" value="1"/>
</dbReference>
<reference evidence="7 8" key="1">
    <citation type="submission" date="2016-04" db="EMBL/GenBank/DDBJ databases">
        <title>A degradative enzymes factory behind the ericoid mycorrhizal symbiosis.</title>
        <authorList>
            <consortium name="DOE Joint Genome Institute"/>
            <person name="Martino E."/>
            <person name="Morin E."/>
            <person name="Grelet G."/>
            <person name="Kuo A."/>
            <person name="Kohler A."/>
            <person name="Daghino S."/>
            <person name="Barry K."/>
            <person name="Choi C."/>
            <person name="Cichocki N."/>
            <person name="Clum A."/>
            <person name="Copeland A."/>
            <person name="Hainaut M."/>
            <person name="Haridas S."/>
            <person name="Labutti K."/>
            <person name="Lindquist E."/>
            <person name="Lipzen A."/>
            <person name="Khouja H.-R."/>
            <person name="Murat C."/>
            <person name="Ohm R."/>
            <person name="Olson A."/>
            <person name="Spatafora J."/>
            <person name="Veneault-Fourrey C."/>
            <person name="Henrissat B."/>
            <person name="Grigoriev I."/>
            <person name="Martin F."/>
            <person name="Perotto S."/>
        </authorList>
    </citation>
    <scope>NUCLEOTIDE SEQUENCE [LARGE SCALE GENOMIC DNA]</scope>
    <source>
        <strain evidence="7 8">E</strain>
    </source>
</reference>
<dbReference type="InterPro" id="IPR023753">
    <property type="entry name" value="FAD/NAD-binding_dom"/>
</dbReference>
<evidence type="ECO:0000256" key="5">
    <source>
        <dbReference type="ARBA" id="ARBA00023027"/>
    </source>
</evidence>
<dbReference type="GeneID" id="36596381"/>
<keyword evidence="5" id="KW-0520">NAD</keyword>
<evidence type="ECO:0000256" key="4">
    <source>
        <dbReference type="ARBA" id="ARBA00023002"/>
    </source>
</evidence>
<dbReference type="AlphaFoldDB" id="A0A2J6TMY6"/>
<gene>
    <name evidence="7" type="ORF">K444DRAFT_713730</name>
</gene>
<dbReference type="RefSeq" id="XP_024741308.1">
    <property type="nucleotide sequence ID" value="XM_024888305.1"/>
</dbReference>
<evidence type="ECO:0000256" key="3">
    <source>
        <dbReference type="ARBA" id="ARBA00022827"/>
    </source>
</evidence>
<dbReference type="Proteomes" id="UP000235371">
    <property type="component" value="Unassembled WGS sequence"/>
</dbReference>
<dbReference type="EMBL" id="KZ613763">
    <property type="protein sequence ID" value="PMD64404.1"/>
    <property type="molecule type" value="Genomic_DNA"/>
</dbReference>
<dbReference type="STRING" id="1095630.A0A2J6TMY6"/>
<protein>
    <recommendedName>
        <fullName evidence="6">FAD/NAD(P)-binding domain-containing protein</fullName>
    </recommendedName>
</protein>